<evidence type="ECO:0000313" key="1">
    <source>
        <dbReference type="EMBL" id="XBO38992.1"/>
    </source>
</evidence>
<proteinExistence type="predicted"/>
<gene>
    <name evidence="1" type="ORF">ABEG18_25490</name>
</gene>
<dbReference type="EMBL" id="CP157484">
    <property type="protein sequence ID" value="XBO38992.1"/>
    <property type="molecule type" value="Genomic_DNA"/>
</dbReference>
<organism evidence="1">
    <name type="scientific">Alsobacter sp. KACC 23698</name>
    <dbReference type="NCBI Taxonomy" id="3149229"/>
    <lineage>
        <taxon>Bacteria</taxon>
        <taxon>Pseudomonadati</taxon>
        <taxon>Pseudomonadota</taxon>
        <taxon>Alphaproteobacteria</taxon>
        <taxon>Hyphomicrobiales</taxon>
        <taxon>Alsobacteraceae</taxon>
        <taxon>Alsobacter</taxon>
    </lineage>
</organism>
<protein>
    <submittedName>
        <fullName evidence="1">Uncharacterized protein</fullName>
    </submittedName>
</protein>
<accession>A0AAU7JF41</accession>
<dbReference type="AlphaFoldDB" id="A0AAU7JF41"/>
<reference evidence="1" key="1">
    <citation type="submission" date="2024-05" db="EMBL/GenBank/DDBJ databases">
        <authorList>
            <person name="Kim S."/>
            <person name="Heo J."/>
            <person name="Choi H."/>
            <person name="Choi Y."/>
            <person name="Kwon S.-W."/>
            <person name="Kim Y."/>
        </authorList>
    </citation>
    <scope>NUCLEOTIDE SEQUENCE</scope>
    <source>
        <strain evidence="1">KACC 23698</strain>
    </source>
</reference>
<dbReference type="RefSeq" id="WP_406855831.1">
    <property type="nucleotide sequence ID" value="NZ_CP157484.1"/>
</dbReference>
<sequence length="86" mass="9039">MLNWMKYSLDAAMLTLDAQRVIGMRLAKLGAGGPTAAAEASLMVNEKIAAALEAGATMAGGGSAHQVVRGYRKHVSANIRRLGRSR</sequence>
<name>A0AAU7JF41_9HYPH</name>